<organism evidence="1 2">
    <name type="scientific">Vigna unguiculata</name>
    <name type="common">Cowpea</name>
    <dbReference type="NCBI Taxonomy" id="3917"/>
    <lineage>
        <taxon>Eukaryota</taxon>
        <taxon>Viridiplantae</taxon>
        <taxon>Streptophyta</taxon>
        <taxon>Embryophyta</taxon>
        <taxon>Tracheophyta</taxon>
        <taxon>Spermatophyta</taxon>
        <taxon>Magnoliopsida</taxon>
        <taxon>eudicotyledons</taxon>
        <taxon>Gunneridae</taxon>
        <taxon>Pentapetalae</taxon>
        <taxon>rosids</taxon>
        <taxon>fabids</taxon>
        <taxon>Fabales</taxon>
        <taxon>Fabaceae</taxon>
        <taxon>Papilionoideae</taxon>
        <taxon>50 kb inversion clade</taxon>
        <taxon>NPAAA clade</taxon>
        <taxon>indigoferoid/millettioid clade</taxon>
        <taxon>Phaseoleae</taxon>
        <taxon>Vigna</taxon>
    </lineage>
</organism>
<gene>
    <name evidence="1" type="ORF">DEO72_LG6g2357</name>
</gene>
<dbReference type="AlphaFoldDB" id="A0A4D6MC50"/>
<keyword evidence="2" id="KW-1185">Reference proteome</keyword>
<sequence length="201" mass="22026">MKGLGRNPSGKAAERWLERSLNGEEARKVGDQGGILQIFKLKRKRTRNCLAGDEPPPGDSCYLVCSGFLEEEPPGGTFSAARRRKASYLFSGFADEEPGGTGSGDPYRGVRMINSRYNHLIEGLNEWNSEYELGLSVCYQKSRIGMNGKMAEHLVAGGVWEIPELTHRLAARSWPPSDVGDSAEGVLVVIERVLSVSRSLV</sequence>
<protein>
    <submittedName>
        <fullName evidence="1">Uncharacterized protein</fullName>
    </submittedName>
</protein>
<evidence type="ECO:0000313" key="2">
    <source>
        <dbReference type="Proteomes" id="UP000501690"/>
    </source>
</evidence>
<dbReference type="Proteomes" id="UP000501690">
    <property type="component" value="Linkage Group LG6"/>
</dbReference>
<accession>A0A4D6MC50</accession>
<reference evidence="1 2" key="1">
    <citation type="submission" date="2019-04" db="EMBL/GenBank/DDBJ databases">
        <title>An improved genome assembly and genetic linkage map for asparagus bean, Vigna unguiculata ssp. sesquipedialis.</title>
        <authorList>
            <person name="Xia Q."/>
            <person name="Zhang R."/>
            <person name="Dong Y."/>
        </authorList>
    </citation>
    <scope>NUCLEOTIDE SEQUENCE [LARGE SCALE GENOMIC DNA]</scope>
    <source>
        <tissue evidence="1">Leaf</tissue>
    </source>
</reference>
<dbReference type="EMBL" id="CP039350">
    <property type="protein sequence ID" value="QCD97646.1"/>
    <property type="molecule type" value="Genomic_DNA"/>
</dbReference>
<name>A0A4D6MC50_VIGUN</name>
<proteinExistence type="predicted"/>
<evidence type="ECO:0000313" key="1">
    <source>
        <dbReference type="EMBL" id="QCD97646.1"/>
    </source>
</evidence>